<name>A0AA88IGX6_CHASR</name>
<comment type="caution">
    <text evidence="2">The sequence shown here is derived from an EMBL/GenBank/DDBJ whole genome shotgun (WGS) entry which is preliminary data.</text>
</comment>
<reference evidence="2" key="1">
    <citation type="submission" date="2023-07" db="EMBL/GenBank/DDBJ databases">
        <title>Chromosome-level Genome Assembly of Striped Snakehead (Channa striata).</title>
        <authorList>
            <person name="Liu H."/>
        </authorList>
    </citation>
    <scope>NUCLEOTIDE SEQUENCE</scope>
    <source>
        <strain evidence="2">Gz</strain>
        <tissue evidence="2">Muscle</tissue>
    </source>
</reference>
<protein>
    <submittedName>
        <fullName evidence="2">Uncharacterized protein</fullName>
    </submittedName>
</protein>
<evidence type="ECO:0000313" key="2">
    <source>
        <dbReference type="EMBL" id="KAK2814509.1"/>
    </source>
</evidence>
<gene>
    <name evidence="2" type="ORF">Q5P01_000308</name>
</gene>
<feature type="compositionally biased region" description="Basic residues" evidence="1">
    <location>
        <begin position="169"/>
        <end position="182"/>
    </location>
</feature>
<feature type="compositionally biased region" description="Basic and acidic residues" evidence="1">
    <location>
        <begin position="143"/>
        <end position="161"/>
    </location>
</feature>
<evidence type="ECO:0000313" key="3">
    <source>
        <dbReference type="Proteomes" id="UP001187415"/>
    </source>
</evidence>
<accession>A0AA88IGX6</accession>
<proteinExistence type="predicted"/>
<dbReference type="AlphaFoldDB" id="A0AA88IGX6"/>
<feature type="compositionally biased region" description="Low complexity" evidence="1">
    <location>
        <begin position="98"/>
        <end position="112"/>
    </location>
</feature>
<dbReference type="EMBL" id="JAUPFM010000039">
    <property type="protein sequence ID" value="KAK2814509.1"/>
    <property type="molecule type" value="Genomic_DNA"/>
</dbReference>
<organism evidence="2 3">
    <name type="scientific">Channa striata</name>
    <name type="common">Snakehead murrel</name>
    <name type="synonym">Ophicephalus striatus</name>
    <dbReference type="NCBI Taxonomy" id="64152"/>
    <lineage>
        <taxon>Eukaryota</taxon>
        <taxon>Metazoa</taxon>
        <taxon>Chordata</taxon>
        <taxon>Craniata</taxon>
        <taxon>Vertebrata</taxon>
        <taxon>Euteleostomi</taxon>
        <taxon>Actinopterygii</taxon>
        <taxon>Neopterygii</taxon>
        <taxon>Teleostei</taxon>
        <taxon>Neoteleostei</taxon>
        <taxon>Acanthomorphata</taxon>
        <taxon>Anabantaria</taxon>
        <taxon>Anabantiformes</taxon>
        <taxon>Channoidei</taxon>
        <taxon>Channidae</taxon>
        <taxon>Channa</taxon>
    </lineage>
</organism>
<evidence type="ECO:0000256" key="1">
    <source>
        <dbReference type="SAM" id="MobiDB-lite"/>
    </source>
</evidence>
<keyword evidence="3" id="KW-1185">Reference proteome</keyword>
<dbReference type="Proteomes" id="UP001187415">
    <property type="component" value="Unassembled WGS sequence"/>
</dbReference>
<feature type="region of interest" description="Disordered" evidence="1">
    <location>
        <begin position="95"/>
        <end position="185"/>
    </location>
</feature>
<sequence>MSSWFERRIKIRACTRGVVQPRRRPPEDRVRRADVAVRYSNTLPRSAHTVRLQKRNADPLHSLDTDGFNGTMPEPRWERSRLRHTRIKGTNALPPQLWARSRGPRAGWARPARTQKRSPPGERMMAPPTKSAAAAAAAGRDISTTKKAPEGRLADSERFFEKGQSSPRRAVRGRLHRSHHAAGRSPALTPAFDAFEVRKPEPSTPFCETNVGTTRREATGRRMTPVPREVVAGFSCEGARDPHAEAATFALSVLMPKQHLEQTLHNLVRTHRAREARWLERGDLRGIGLWRRWNARGLHRLERAEPRQVGSPARQSTLERGWQSLEYWLTNDATRSFATQASPAGCWRSAGVPEGPGACRTSDPAECCTRRRRSPLSSLAFLVHKETERQCHSCPRFDAQDLQGLAVTPGRRSSRRAPKAGLGATPHARIRDRIRRFL</sequence>